<sequence length="125" mass="13575">MPEAPLIPLPWALAPSPPLLSFTHHLSSSPLTATLPDPILSSPFPYSPLPTHTCPLFPGRPYPRRLTPPPHRLHVSSFPSPSLIGTLPNPRLLSHCLPSLLHLPFSHYTGILPFISCSSLNLSTS</sequence>
<gene>
    <name evidence="1" type="ORF">Pcinc_012925</name>
</gene>
<protein>
    <submittedName>
        <fullName evidence="1">Uncharacterized protein</fullName>
    </submittedName>
</protein>
<reference evidence="1" key="1">
    <citation type="submission" date="2023-10" db="EMBL/GenBank/DDBJ databases">
        <title>Genome assemblies of two species of porcelain crab, Petrolisthes cinctipes and Petrolisthes manimaculis (Anomura: Porcellanidae).</title>
        <authorList>
            <person name="Angst P."/>
        </authorList>
    </citation>
    <scope>NUCLEOTIDE SEQUENCE</scope>
    <source>
        <strain evidence="1">PB745_01</strain>
        <tissue evidence="1">Gill</tissue>
    </source>
</reference>
<accession>A0AAE1FY25</accession>
<proteinExistence type="predicted"/>
<dbReference type="EMBL" id="JAWQEG010001064">
    <property type="protein sequence ID" value="KAK3882719.1"/>
    <property type="molecule type" value="Genomic_DNA"/>
</dbReference>
<dbReference type="Proteomes" id="UP001286313">
    <property type="component" value="Unassembled WGS sequence"/>
</dbReference>
<evidence type="ECO:0000313" key="2">
    <source>
        <dbReference type="Proteomes" id="UP001286313"/>
    </source>
</evidence>
<keyword evidence="2" id="KW-1185">Reference proteome</keyword>
<organism evidence="1 2">
    <name type="scientific">Petrolisthes cinctipes</name>
    <name type="common">Flat porcelain crab</name>
    <dbReference type="NCBI Taxonomy" id="88211"/>
    <lineage>
        <taxon>Eukaryota</taxon>
        <taxon>Metazoa</taxon>
        <taxon>Ecdysozoa</taxon>
        <taxon>Arthropoda</taxon>
        <taxon>Crustacea</taxon>
        <taxon>Multicrustacea</taxon>
        <taxon>Malacostraca</taxon>
        <taxon>Eumalacostraca</taxon>
        <taxon>Eucarida</taxon>
        <taxon>Decapoda</taxon>
        <taxon>Pleocyemata</taxon>
        <taxon>Anomura</taxon>
        <taxon>Galatheoidea</taxon>
        <taxon>Porcellanidae</taxon>
        <taxon>Petrolisthes</taxon>
    </lineage>
</organism>
<dbReference type="AlphaFoldDB" id="A0AAE1FY25"/>
<comment type="caution">
    <text evidence="1">The sequence shown here is derived from an EMBL/GenBank/DDBJ whole genome shotgun (WGS) entry which is preliminary data.</text>
</comment>
<name>A0AAE1FY25_PETCI</name>
<evidence type="ECO:0000313" key="1">
    <source>
        <dbReference type="EMBL" id="KAK3882719.1"/>
    </source>
</evidence>